<feature type="non-terminal residue" evidence="1">
    <location>
        <position position="1"/>
    </location>
</feature>
<sequence>MEKSSSSPRTSLVSCWGCLKLKLPWTKRTGTYKPVGGFGYDPLSYAQNFDEGCMDDEEESSRRRFSARYAAPSSSTKTLKVERTPLCSTYLQWLLVLCNETIPKLTAM</sequence>
<dbReference type="EMBL" id="QJKJ01008095">
    <property type="protein sequence ID" value="RDX80815.1"/>
    <property type="molecule type" value="Genomic_DNA"/>
</dbReference>
<evidence type="ECO:0000313" key="1">
    <source>
        <dbReference type="EMBL" id="RDX80815.1"/>
    </source>
</evidence>
<dbReference type="AlphaFoldDB" id="A0A371FR42"/>
<dbReference type="Proteomes" id="UP000257109">
    <property type="component" value="Unassembled WGS sequence"/>
</dbReference>
<comment type="caution">
    <text evidence="1">The sequence shown here is derived from an EMBL/GenBank/DDBJ whole genome shotgun (WGS) entry which is preliminary data.</text>
</comment>
<name>A0A371FR42_MUCPR</name>
<gene>
    <name evidence="1" type="ORF">CR513_38588</name>
</gene>
<keyword evidence="2" id="KW-1185">Reference proteome</keyword>
<proteinExistence type="predicted"/>
<protein>
    <submittedName>
        <fullName evidence="1">Uncharacterized protein</fullName>
    </submittedName>
</protein>
<accession>A0A371FR42</accession>
<organism evidence="1 2">
    <name type="scientific">Mucuna pruriens</name>
    <name type="common">Velvet bean</name>
    <name type="synonym">Dolichos pruriens</name>
    <dbReference type="NCBI Taxonomy" id="157652"/>
    <lineage>
        <taxon>Eukaryota</taxon>
        <taxon>Viridiplantae</taxon>
        <taxon>Streptophyta</taxon>
        <taxon>Embryophyta</taxon>
        <taxon>Tracheophyta</taxon>
        <taxon>Spermatophyta</taxon>
        <taxon>Magnoliopsida</taxon>
        <taxon>eudicotyledons</taxon>
        <taxon>Gunneridae</taxon>
        <taxon>Pentapetalae</taxon>
        <taxon>rosids</taxon>
        <taxon>fabids</taxon>
        <taxon>Fabales</taxon>
        <taxon>Fabaceae</taxon>
        <taxon>Papilionoideae</taxon>
        <taxon>50 kb inversion clade</taxon>
        <taxon>NPAAA clade</taxon>
        <taxon>indigoferoid/millettioid clade</taxon>
        <taxon>Phaseoleae</taxon>
        <taxon>Mucuna</taxon>
    </lineage>
</organism>
<reference evidence="1" key="1">
    <citation type="submission" date="2018-05" db="EMBL/GenBank/DDBJ databases">
        <title>Draft genome of Mucuna pruriens seed.</title>
        <authorList>
            <person name="Nnadi N.E."/>
            <person name="Vos R."/>
            <person name="Hasami M.H."/>
            <person name="Devisetty U.K."/>
            <person name="Aguiy J.C."/>
        </authorList>
    </citation>
    <scope>NUCLEOTIDE SEQUENCE [LARGE SCALE GENOMIC DNA]</scope>
    <source>
        <strain evidence="1">JCA_2017</strain>
    </source>
</reference>
<dbReference type="OrthoDB" id="1422706at2759"/>
<dbReference type="PANTHER" id="PTHR33168">
    <property type="entry name" value="STRESS INDUCED PROTEIN-RELATED"/>
    <property type="match status" value="1"/>
</dbReference>
<evidence type="ECO:0000313" key="2">
    <source>
        <dbReference type="Proteomes" id="UP000257109"/>
    </source>
</evidence>